<feature type="region of interest" description="Disordered" evidence="1">
    <location>
        <begin position="60"/>
        <end position="98"/>
    </location>
</feature>
<feature type="compositionally biased region" description="Low complexity" evidence="1">
    <location>
        <begin position="60"/>
        <end position="84"/>
    </location>
</feature>
<sequence length="209" mass="20937">MFLLFWAWGHGRTAAPGTLGAAHPEFSRLGGVKPAPPRTLAAAGTALLLLSATACTGPEDAADGAAADPGQTSGTQTGTQTDTDGSGEESGPEPLEELTPVEVCEGYIGRFHADDLVQQVGTLAAAGPSADPDEVAAIHAELEPLAAQAESAGDEDIATGLADTLDPFTRYLEEVEGGTQSPGLDTAQIQAAAPGILTACSDAGYVVGP</sequence>
<evidence type="ECO:0000313" key="3">
    <source>
        <dbReference type="Proteomes" id="UP001321475"/>
    </source>
</evidence>
<gene>
    <name evidence="2" type="ORF">GCM10025865_12910</name>
</gene>
<organism evidence="2 3">
    <name type="scientific">Paraoerskovia sediminicola</name>
    <dbReference type="NCBI Taxonomy" id="1138587"/>
    <lineage>
        <taxon>Bacteria</taxon>
        <taxon>Bacillati</taxon>
        <taxon>Actinomycetota</taxon>
        <taxon>Actinomycetes</taxon>
        <taxon>Micrococcales</taxon>
        <taxon>Cellulomonadaceae</taxon>
        <taxon>Paraoerskovia</taxon>
    </lineage>
</organism>
<evidence type="ECO:0000313" key="2">
    <source>
        <dbReference type="EMBL" id="BDZ41992.1"/>
    </source>
</evidence>
<evidence type="ECO:0008006" key="4">
    <source>
        <dbReference type="Google" id="ProtNLM"/>
    </source>
</evidence>
<feature type="compositionally biased region" description="Acidic residues" evidence="1">
    <location>
        <begin position="85"/>
        <end position="96"/>
    </location>
</feature>
<keyword evidence="3" id="KW-1185">Reference proteome</keyword>
<dbReference type="EMBL" id="AP027729">
    <property type="protein sequence ID" value="BDZ41992.1"/>
    <property type="molecule type" value="Genomic_DNA"/>
</dbReference>
<protein>
    <recommendedName>
        <fullName evidence="4">Lipoprotein</fullName>
    </recommendedName>
</protein>
<proteinExistence type="predicted"/>
<dbReference type="Proteomes" id="UP001321475">
    <property type="component" value="Chromosome"/>
</dbReference>
<reference evidence="3" key="1">
    <citation type="journal article" date="2019" name="Int. J. Syst. Evol. Microbiol.">
        <title>The Global Catalogue of Microorganisms (GCM) 10K type strain sequencing project: providing services to taxonomists for standard genome sequencing and annotation.</title>
        <authorList>
            <consortium name="The Broad Institute Genomics Platform"/>
            <consortium name="The Broad Institute Genome Sequencing Center for Infectious Disease"/>
            <person name="Wu L."/>
            <person name="Ma J."/>
        </authorList>
    </citation>
    <scope>NUCLEOTIDE SEQUENCE [LARGE SCALE GENOMIC DNA]</scope>
    <source>
        <strain evidence="3">NBRC 108565</strain>
    </source>
</reference>
<evidence type="ECO:0000256" key="1">
    <source>
        <dbReference type="SAM" id="MobiDB-lite"/>
    </source>
</evidence>
<accession>A0ABN6XAN1</accession>
<name>A0ABN6XAN1_9CELL</name>